<comment type="similarity">
    <text evidence="1">Belongs to the HGH1 family.</text>
</comment>
<proteinExistence type="inferred from homology"/>
<feature type="domain" description="Protein HGH1 C-terminal" evidence="4">
    <location>
        <begin position="328"/>
        <end position="365"/>
    </location>
</feature>
<evidence type="ECO:0000256" key="1">
    <source>
        <dbReference type="ARBA" id="ARBA00006712"/>
    </source>
</evidence>
<reference evidence="5 6" key="1">
    <citation type="submission" date="2016-07" db="EMBL/GenBank/DDBJ databases">
        <title>Pervasive Adenine N6-methylation of Active Genes in Fungi.</title>
        <authorList>
            <consortium name="DOE Joint Genome Institute"/>
            <person name="Mondo S.J."/>
            <person name="Dannebaum R.O."/>
            <person name="Kuo R.C."/>
            <person name="Labutti K."/>
            <person name="Haridas S."/>
            <person name="Kuo A."/>
            <person name="Salamov A."/>
            <person name="Ahrendt S.R."/>
            <person name="Lipzen A."/>
            <person name="Sullivan W."/>
            <person name="Andreopoulos W.B."/>
            <person name="Clum A."/>
            <person name="Lindquist E."/>
            <person name="Daum C."/>
            <person name="Ramamoorthy G.K."/>
            <person name="Gryganskyi A."/>
            <person name="Culley D."/>
            <person name="Magnuson J.K."/>
            <person name="James T.Y."/>
            <person name="O'Malley M.A."/>
            <person name="Stajich J.E."/>
            <person name="Spatafora J.W."/>
            <person name="Visel A."/>
            <person name="Grigoriev I.V."/>
        </authorList>
    </citation>
    <scope>NUCLEOTIDE SEQUENCE [LARGE SCALE GENOMIC DNA]</scope>
    <source>
        <strain evidence="5 6">62-1032</strain>
    </source>
</reference>
<dbReference type="InterPro" id="IPR016024">
    <property type="entry name" value="ARM-type_fold"/>
</dbReference>
<dbReference type="Proteomes" id="UP000193467">
    <property type="component" value="Unassembled WGS sequence"/>
</dbReference>
<dbReference type="EMBL" id="MCGR01000039">
    <property type="protein sequence ID" value="ORY74997.1"/>
    <property type="molecule type" value="Genomic_DNA"/>
</dbReference>
<dbReference type="Pfam" id="PF04064">
    <property type="entry name" value="DUF384"/>
    <property type="match status" value="1"/>
</dbReference>
<evidence type="ECO:0000256" key="2">
    <source>
        <dbReference type="ARBA" id="ARBA00014076"/>
    </source>
</evidence>
<dbReference type="FunCoup" id="A0A1Y2EU04">
    <property type="interactions" value="570"/>
</dbReference>
<feature type="domain" description="Protein HGH1 N-terminal" evidence="3">
    <location>
        <begin position="99"/>
        <end position="322"/>
    </location>
</feature>
<sequence>MATPQQQQLLEVMGFLTDAQPQVRRIALASLLPYTTSDKSERQLFTREHYLEQIATMCADQELIAHDALSALINLTSSITVAARLAKIEGFITGLVRMIVDEKALLSDLATMLLSNMSKVEHVSMLLLGLRVPFIVRPEETVAETAAAEGEEGADPVPKKARVEEGVEEEVHALELLLEVFLRGEGKKYNPNANYDFLASVFANVSTIPLGRSFLLSTPSPELEPPLVKLISFTEHPSPIRRGGVASCIKNSAFQKASHARLVAPTNDAPSTPGSIDLLPQMLLPLCGEGDEEWDIELLDTLPADLQLLPPDKKREPDSAIRLILVETLVLLATTRQCRESMRARGVYEVIKRAHLAEKAPKVRSSF</sequence>
<protein>
    <recommendedName>
        <fullName evidence="2">Protein HGH1 homolog</fullName>
    </recommendedName>
</protein>
<name>A0A1Y2EU04_9BASI</name>
<comment type="caution">
    <text evidence="5">The sequence shown here is derived from an EMBL/GenBank/DDBJ whole genome shotgun (WGS) entry which is preliminary data.</text>
</comment>
<dbReference type="Gene3D" id="1.25.10.10">
    <property type="entry name" value="Leucine-rich Repeat Variant"/>
    <property type="match status" value="1"/>
</dbReference>
<dbReference type="InterPro" id="IPR007206">
    <property type="entry name" value="Protein_HGH1_C"/>
</dbReference>
<dbReference type="InterPro" id="IPR011989">
    <property type="entry name" value="ARM-like"/>
</dbReference>
<evidence type="ECO:0000313" key="6">
    <source>
        <dbReference type="Proteomes" id="UP000193467"/>
    </source>
</evidence>
<evidence type="ECO:0000313" key="5">
    <source>
        <dbReference type="EMBL" id="ORY74997.1"/>
    </source>
</evidence>
<dbReference type="InParanoid" id="A0A1Y2EU04"/>
<evidence type="ECO:0000259" key="4">
    <source>
        <dbReference type="Pfam" id="PF04064"/>
    </source>
</evidence>
<dbReference type="AlphaFoldDB" id="A0A1Y2EU04"/>
<dbReference type="OrthoDB" id="338814at2759"/>
<dbReference type="SUPFAM" id="SSF48371">
    <property type="entry name" value="ARM repeat"/>
    <property type="match status" value="1"/>
</dbReference>
<organism evidence="5 6">
    <name type="scientific">Leucosporidium creatinivorum</name>
    <dbReference type="NCBI Taxonomy" id="106004"/>
    <lineage>
        <taxon>Eukaryota</taxon>
        <taxon>Fungi</taxon>
        <taxon>Dikarya</taxon>
        <taxon>Basidiomycota</taxon>
        <taxon>Pucciniomycotina</taxon>
        <taxon>Microbotryomycetes</taxon>
        <taxon>Leucosporidiales</taxon>
        <taxon>Leucosporidium</taxon>
    </lineage>
</organism>
<accession>A0A1Y2EU04</accession>
<dbReference type="STRING" id="106004.A0A1Y2EU04"/>
<dbReference type="Pfam" id="PF04063">
    <property type="entry name" value="DUF383"/>
    <property type="match status" value="1"/>
</dbReference>
<dbReference type="PANTHER" id="PTHR13387:SF9">
    <property type="entry name" value="PROTEIN HGH1 HOMOLOG"/>
    <property type="match status" value="1"/>
</dbReference>
<dbReference type="PANTHER" id="PTHR13387">
    <property type="entry name" value="PROTEIN HGH1 HOMOLOG"/>
    <property type="match status" value="1"/>
</dbReference>
<dbReference type="InterPro" id="IPR007205">
    <property type="entry name" value="Protein_HGH1_N"/>
</dbReference>
<dbReference type="InterPro" id="IPR039717">
    <property type="entry name" value="Hgh1"/>
</dbReference>
<gene>
    <name evidence="5" type="ORF">BCR35DRAFT_306395</name>
</gene>
<keyword evidence="6" id="KW-1185">Reference proteome</keyword>
<evidence type="ECO:0000259" key="3">
    <source>
        <dbReference type="Pfam" id="PF04063"/>
    </source>
</evidence>